<gene>
    <name evidence="2" type="ORF">H8704_10260</name>
</gene>
<dbReference type="RefSeq" id="WP_249298215.1">
    <property type="nucleotide sequence ID" value="NZ_JACRSX010000014.1"/>
</dbReference>
<evidence type="ECO:0000313" key="2">
    <source>
        <dbReference type="EMBL" id="MBC8563003.1"/>
    </source>
</evidence>
<name>A0ABR7N4Q8_9FIRM</name>
<dbReference type="PANTHER" id="PTHR41786:SF1">
    <property type="entry name" value="6-HYDROXYMETHYLPTERIN DIPHOSPHOKINASE MPTE-LIKE DOMAIN-CONTAINING PROTEIN"/>
    <property type="match status" value="1"/>
</dbReference>
<dbReference type="EMBL" id="JACRSX010000014">
    <property type="protein sequence ID" value="MBC8563003.1"/>
    <property type="molecule type" value="Genomic_DNA"/>
</dbReference>
<accession>A0ABR7N4Q8</accession>
<comment type="caution">
    <text evidence="2">The sequence shown here is derived from an EMBL/GenBank/DDBJ whole genome shotgun (WGS) entry which is preliminary data.</text>
</comment>
<organism evidence="2 3">
    <name type="scientific">Jutongia huaianensis</name>
    <dbReference type="NCBI Taxonomy" id="2763668"/>
    <lineage>
        <taxon>Bacteria</taxon>
        <taxon>Bacillati</taxon>
        <taxon>Bacillota</taxon>
        <taxon>Clostridia</taxon>
        <taxon>Lachnospirales</taxon>
        <taxon>Lachnospiraceae</taxon>
        <taxon>Jutongia</taxon>
    </lineage>
</organism>
<reference evidence="2 3" key="1">
    <citation type="submission" date="2020-08" db="EMBL/GenBank/DDBJ databases">
        <title>Genome public.</title>
        <authorList>
            <person name="Liu C."/>
            <person name="Sun Q."/>
        </authorList>
    </citation>
    <scope>NUCLEOTIDE SEQUENCE [LARGE SCALE GENOMIC DNA]</scope>
    <source>
        <strain evidence="2 3">NSJ-37</strain>
    </source>
</reference>
<proteinExistence type="predicted"/>
<evidence type="ECO:0000313" key="3">
    <source>
        <dbReference type="Proteomes" id="UP000606193"/>
    </source>
</evidence>
<dbReference type="InterPro" id="IPR002826">
    <property type="entry name" value="MptE-like"/>
</dbReference>
<dbReference type="Proteomes" id="UP000606193">
    <property type="component" value="Unassembled WGS sequence"/>
</dbReference>
<sequence>MEIYQNNIETLKKYRPDFLRLYEQTISKKEKYPCDEIKTQVAKDGSVILIVQRDGKNVRLNSPYRPKSEAEKWAEQFDCDNLNVNAILFGFGNGMFAQALLNRLKEDAKLFICEPNLQIFSQIMHCIDLTSIFADERVFLCFEDINPDDFYDLLSGYTHWTNLETQIYGYHTGYDKLFPEAYRDFLVSIQKADHLVQVNKDTQEYFAQKMVPNMLSNLKYIRESRLITDYIPNIPHDIPAIIVAAGPSLDKNIEELKRAKGKAFILAVDTAMRHLIKHDIMPDAMVTMDPAKPFQYMNDPVIQDIPLFCILEANHEILEFHQGIKIWIRGGSLIGKIFAKYHKDFGPYNPGGSVATAAFSVCVALQFKRVILVGQDLAYEGNITHAGGQVSGVRNEADGIKYIEGIDGKQVKSRHDWLIYLDWFEQSIKSVKDRMEVIDATEGGARIHGTRIMKLRDVINQYCGQKVNFGKILREQSPVFDEEEYQKVREDILSFVGELHEIIEKAENAAKYCDKSLKLLKRDPENPKMNRLQQEILQDMEEIGKYTIYDIVDIYMSKTADKYLAGVFVVSEDSHKDEINMYLSAKMIFQDLTKSANKLLPLFEKAVAEV</sequence>
<dbReference type="Pfam" id="PF01973">
    <property type="entry name" value="MptE-like"/>
    <property type="match status" value="1"/>
</dbReference>
<keyword evidence="3" id="KW-1185">Reference proteome</keyword>
<protein>
    <submittedName>
        <fullName evidence="2">Motility associated factor glycosyltransferase family protein</fullName>
    </submittedName>
</protein>
<dbReference type="PANTHER" id="PTHR41786">
    <property type="entry name" value="MOTILITY ACCESSORY FACTOR MAF"/>
    <property type="match status" value="1"/>
</dbReference>
<evidence type="ECO:0000259" key="1">
    <source>
        <dbReference type="Pfam" id="PF01973"/>
    </source>
</evidence>
<feature type="domain" description="6-hydroxymethylpterin diphosphokinase MptE-like" evidence="1">
    <location>
        <begin position="213"/>
        <end position="380"/>
    </location>
</feature>